<dbReference type="EMBL" id="ML735331">
    <property type="protein sequence ID" value="KAE8385567.1"/>
    <property type="molecule type" value="Genomic_DNA"/>
</dbReference>
<gene>
    <name evidence="3" type="ORF">BDV23DRAFT_15983</name>
</gene>
<name>A0A5N7BVP8_PETAA</name>
<feature type="compositionally biased region" description="Pro residues" evidence="1">
    <location>
        <begin position="30"/>
        <end position="48"/>
    </location>
</feature>
<keyword evidence="2" id="KW-0472">Membrane</keyword>
<accession>A0A5N7BVP8</accession>
<protein>
    <submittedName>
        <fullName evidence="3">Uncharacterized protein</fullName>
    </submittedName>
</protein>
<dbReference type="AlphaFoldDB" id="A0A5N7BVP8"/>
<keyword evidence="2" id="KW-0812">Transmembrane</keyword>
<proteinExistence type="predicted"/>
<reference evidence="3" key="1">
    <citation type="submission" date="2019-04" db="EMBL/GenBank/DDBJ databases">
        <title>Friends and foes A comparative genomics studyof 23 Aspergillus species from section Flavi.</title>
        <authorList>
            <consortium name="DOE Joint Genome Institute"/>
            <person name="Kjaerbolling I."/>
            <person name="Vesth T."/>
            <person name="Frisvad J.C."/>
            <person name="Nybo J.L."/>
            <person name="Theobald S."/>
            <person name="Kildgaard S."/>
            <person name="Isbrandt T."/>
            <person name="Kuo A."/>
            <person name="Sato A."/>
            <person name="Lyhne E.K."/>
            <person name="Kogle M.E."/>
            <person name="Wiebenga A."/>
            <person name="Kun R.S."/>
            <person name="Lubbers R.J."/>
            <person name="Makela M.R."/>
            <person name="Barry K."/>
            <person name="Chovatia M."/>
            <person name="Clum A."/>
            <person name="Daum C."/>
            <person name="Haridas S."/>
            <person name="He G."/>
            <person name="LaButti K."/>
            <person name="Lipzen A."/>
            <person name="Mondo S."/>
            <person name="Riley R."/>
            <person name="Salamov A."/>
            <person name="Simmons B.A."/>
            <person name="Magnuson J.K."/>
            <person name="Henrissat B."/>
            <person name="Mortensen U.H."/>
            <person name="Larsen T.O."/>
            <person name="Devries R.P."/>
            <person name="Grigoriev I.V."/>
            <person name="Machida M."/>
            <person name="Baker S.E."/>
            <person name="Andersen M.R."/>
        </authorList>
    </citation>
    <scope>NUCLEOTIDE SEQUENCE [LARGE SCALE GENOMIC DNA]</scope>
    <source>
        <strain evidence="3">IBT 14317</strain>
    </source>
</reference>
<feature type="transmembrane region" description="Helical" evidence="2">
    <location>
        <begin position="166"/>
        <end position="187"/>
    </location>
</feature>
<dbReference type="Proteomes" id="UP000326877">
    <property type="component" value="Unassembled WGS sequence"/>
</dbReference>
<evidence type="ECO:0000256" key="1">
    <source>
        <dbReference type="SAM" id="MobiDB-lite"/>
    </source>
</evidence>
<sequence length="204" mass="23257">MSYQQPYGGPPPPQPTYGGHPPGGYGPPDSYGPPPGGYGPPPQGPPPQDELRAADREKERWWWWLSRCLPGYPLLLLPLRRELRMLYRLYRMLRDVLSFTTDIYDLDDTIIPTDRVRDDQLGRGRPGCAGTTAILYTGLFDYPAVLWPCRSVLTTWRAPILIKSCLLFDAFFFFLSFFSLFLLTAFVSCVGVRSEHYFRDPLSS</sequence>
<feature type="region of interest" description="Disordered" evidence="1">
    <location>
        <begin position="1"/>
        <end position="52"/>
    </location>
</feature>
<evidence type="ECO:0000313" key="3">
    <source>
        <dbReference type="EMBL" id="KAE8385567.1"/>
    </source>
</evidence>
<keyword evidence="2" id="KW-1133">Transmembrane helix</keyword>
<evidence type="ECO:0000256" key="2">
    <source>
        <dbReference type="SAM" id="Phobius"/>
    </source>
</evidence>
<organism evidence="3">
    <name type="scientific">Petromyces alliaceus</name>
    <name type="common">Aspergillus alliaceus</name>
    <dbReference type="NCBI Taxonomy" id="209559"/>
    <lineage>
        <taxon>Eukaryota</taxon>
        <taxon>Fungi</taxon>
        <taxon>Dikarya</taxon>
        <taxon>Ascomycota</taxon>
        <taxon>Pezizomycotina</taxon>
        <taxon>Eurotiomycetes</taxon>
        <taxon>Eurotiomycetidae</taxon>
        <taxon>Eurotiales</taxon>
        <taxon>Aspergillaceae</taxon>
        <taxon>Aspergillus</taxon>
        <taxon>Aspergillus subgen. Circumdati</taxon>
    </lineage>
</organism>